<dbReference type="InterPro" id="IPR015424">
    <property type="entry name" value="PyrdxlP-dep_Trfase"/>
</dbReference>
<organism evidence="3 4">
    <name type="scientific">Adlercreutzia faecimuris</name>
    <dbReference type="NCBI Taxonomy" id="2897341"/>
    <lineage>
        <taxon>Bacteria</taxon>
        <taxon>Bacillati</taxon>
        <taxon>Actinomycetota</taxon>
        <taxon>Coriobacteriia</taxon>
        <taxon>Eggerthellales</taxon>
        <taxon>Eggerthellaceae</taxon>
        <taxon>Adlercreutzia</taxon>
    </lineage>
</organism>
<keyword evidence="3" id="KW-0808">Transferase</keyword>
<comment type="similarity">
    <text evidence="2">Belongs to the DegT/DnrJ/EryC1 family.</text>
</comment>
<reference evidence="3" key="1">
    <citation type="submission" date="2021-11" db="EMBL/GenBank/DDBJ databases">
        <title>A Novel Adlercreutzia Species, isolated from a Allomyrina dichotoma larva feces.</title>
        <authorList>
            <person name="Suh M.K."/>
        </authorList>
    </citation>
    <scope>NUCLEOTIDE SEQUENCE</scope>
    <source>
        <strain evidence="3">JBNU-10</strain>
    </source>
</reference>
<protein>
    <submittedName>
        <fullName evidence="3">DegT/DnrJ/EryC1/StrS family aminotransferase</fullName>
    </submittedName>
</protein>
<gene>
    <name evidence="3" type="ORF">LPT13_10745</name>
</gene>
<dbReference type="PANTHER" id="PTHR30244:SF34">
    <property type="entry name" value="DTDP-4-AMINO-4,6-DIDEOXYGALACTOSE TRANSAMINASE"/>
    <property type="match status" value="1"/>
</dbReference>
<dbReference type="Gene3D" id="3.40.640.10">
    <property type="entry name" value="Type I PLP-dependent aspartate aminotransferase-like (Major domain)"/>
    <property type="match status" value="1"/>
</dbReference>
<keyword evidence="4" id="KW-1185">Reference proteome</keyword>
<dbReference type="InterPro" id="IPR015421">
    <property type="entry name" value="PyrdxlP-dep_Trfase_major"/>
</dbReference>
<dbReference type="GO" id="GO:0008483">
    <property type="term" value="F:transaminase activity"/>
    <property type="evidence" value="ECO:0007669"/>
    <property type="project" value="UniProtKB-KW"/>
</dbReference>
<evidence type="ECO:0000256" key="2">
    <source>
        <dbReference type="RuleBase" id="RU004508"/>
    </source>
</evidence>
<keyword evidence="2" id="KW-0663">Pyridoxal phosphate</keyword>
<dbReference type="EMBL" id="JAJMLW010000004">
    <property type="protein sequence ID" value="MCI2242822.1"/>
    <property type="molecule type" value="Genomic_DNA"/>
</dbReference>
<dbReference type="Proteomes" id="UP001430755">
    <property type="component" value="Unassembled WGS sequence"/>
</dbReference>
<evidence type="ECO:0000256" key="1">
    <source>
        <dbReference type="ARBA" id="ARBA00001933"/>
    </source>
</evidence>
<accession>A0ABS9WJV5</accession>
<dbReference type="SUPFAM" id="SSF53383">
    <property type="entry name" value="PLP-dependent transferases"/>
    <property type="match status" value="1"/>
</dbReference>
<sequence length="362" mass="39944">MIPLVKTFIPERKELMPALERELYSGYIATGDTVSLFEQNFGTLIENENFIALNSGSAALHIALCLAGIEPGDEVISTPMTAEPTNTVIAQTGAKIVWADVDPKTGLISPNSIRSKITERTKAIVVVHYAGMVCDMRAINAISQASNIPVIEDDAHALLAQFEGKPIGSNSAFTCFSFQAIKQMTTVDGGGIAVKDPSLVSEAKRLRWFGLDKGVSRLGNDIKRIGYKYAMNNVTAAMGLVQIDHVEGNVGSCILNGRYYDERLLGISGVTTVPYYADTKPSYWLYTMKVDRRDDFIRAMRARGIESSPLHHRSDTHSVFSNSRCDLPGLDEWYSNYVHIPCGWWVGDEEREKIVEAVRAGW</sequence>
<dbReference type="InterPro" id="IPR015422">
    <property type="entry name" value="PyrdxlP-dep_Trfase_small"/>
</dbReference>
<dbReference type="InterPro" id="IPR000653">
    <property type="entry name" value="DegT/StrS_aminotransferase"/>
</dbReference>
<keyword evidence="3" id="KW-0032">Aminotransferase</keyword>
<dbReference type="CDD" id="cd00616">
    <property type="entry name" value="AHBA_syn"/>
    <property type="match status" value="1"/>
</dbReference>
<dbReference type="PANTHER" id="PTHR30244">
    <property type="entry name" value="TRANSAMINASE"/>
    <property type="match status" value="1"/>
</dbReference>
<evidence type="ECO:0000313" key="4">
    <source>
        <dbReference type="Proteomes" id="UP001430755"/>
    </source>
</evidence>
<comment type="caution">
    <text evidence="3">The sequence shown here is derived from an EMBL/GenBank/DDBJ whole genome shotgun (WGS) entry which is preliminary data.</text>
</comment>
<dbReference type="RefSeq" id="WP_242166367.1">
    <property type="nucleotide sequence ID" value="NZ_JAJMLW010000004.1"/>
</dbReference>
<dbReference type="PIRSF" id="PIRSF000390">
    <property type="entry name" value="PLP_StrS"/>
    <property type="match status" value="1"/>
</dbReference>
<dbReference type="Gene3D" id="3.90.1150.10">
    <property type="entry name" value="Aspartate Aminotransferase, domain 1"/>
    <property type="match status" value="1"/>
</dbReference>
<proteinExistence type="inferred from homology"/>
<evidence type="ECO:0000313" key="3">
    <source>
        <dbReference type="EMBL" id="MCI2242822.1"/>
    </source>
</evidence>
<comment type="cofactor">
    <cofactor evidence="1">
        <name>pyridoxal 5'-phosphate</name>
        <dbReference type="ChEBI" id="CHEBI:597326"/>
    </cofactor>
</comment>
<name>A0ABS9WJV5_9ACTN</name>
<dbReference type="Pfam" id="PF01041">
    <property type="entry name" value="DegT_DnrJ_EryC1"/>
    <property type="match status" value="1"/>
</dbReference>